<dbReference type="SUPFAM" id="SSF54980">
    <property type="entry name" value="EF-G C-terminal domain-like"/>
    <property type="match status" value="2"/>
</dbReference>
<keyword evidence="1" id="KW-0547">Nucleotide-binding</keyword>
<dbReference type="Gene3D" id="3.30.70.870">
    <property type="entry name" value="Elongation Factor G (Translational Gtpase), domain 3"/>
    <property type="match status" value="1"/>
</dbReference>
<keyword evidence="3" id="KW-0342">GTP-binding</keyword>
<evidence type="ECO:0000256" key="3">
    <source>
        <dbReference type="ARBA" id="ARBA00023134"/>
    </source>
</evidence>
<dbReference type="Gene3D" id="2.40.30.10">
    <property type="entry name" value="Translation factors"/>
    <property type="match status" value="1"/>
</dbReference>
<dbReference type="CDD" id="cd16260">
    <property type="entry name" value="EF4_III"/>
    <property type="match status" value="1"/>
</dbReference>
<dbReference type="Proteomes" id="UP000653305">
    <property type="component" value="Unassembled WGS sequence"/>
</dbReference>
<dbReference type="GO" id="GO:0045727">
    <property type="term" value="P:positive regulation of translation"/>
    <property type="evidence" value="ECO:0007669"/>
    <property type="project" value="TreeGrafter"/>
</dbReference>
<protein>
    <submittedName>
        <fullName evidence="5">Translation factor guf1 homolog chloroplastic</fullName>
    </submittedName>
</protein>
<dbReference type="InterPro" id="IPR006297">
    <property type="entry name" value="EF-4"/>
</dbReference>
<evidence type="ECO:0000313" key="5">
    <source>
        <dbReference type="EMBL" id="GFQ00535.1"/>
    </source>
</evidence>
<keyword evidence="6" id="KW-1185">Reference proteome</keyword>
<evidence type="ECO:0000313" key="6">
    <source>
        <dbReference type="Proteomes" id="UP000653305"/>
    </source>
</evidence>
<dbReference type="GO" id="GO:0016787">
    <property type="term" value="F:hydrolase activity"/>
    <property type="evidence" value="ECO:0007669"/>
    <property type="project" value="UniProtKB-KW"/>
</dbReference>
<dbReference type="PANTHER" id="PTHR43512">
    <property type="entry name" value="TRANSLATION FACTOR GUF1-RELATED"/>
    <property type="match status" value="1"/>
</dbReference>
<evidence type="ECO:0000256" key="4">
    <source>
        <dbReference type="SAM" id="MobiDB-lite"/>
    </source>
</evidence>
<dbReference type="Gene3D" id="3.40.50.300">
    <property type="entry name" value="P-loop containing nucleotide triphosphate hydrolases"/>
    <property type="match status" value="1"/>
</dbReference>
<organism evidence="5 6">
    <name type="scientific">Phtheirospermum japonicum</name>
    <dbReference type="NCBI Taxonomy" id="374723"/>
    <lineage>
        <taxon>Eukaryota</taxon>
        <taxon>Viridiplantae</taxon>
        <taxon>Streptophyta</taxon>
        <taxon>Embryophyta</taxon>
        <taxon>Tracheophyta</taxon>
        <taxon>Spermatophyta</taxon>
        <taxon>Magnoliopsida</taxon>
        <taxon>eudicotyledons</taxon>
        <taxon>Gunneridae</taxon>
        <taxon>Pentapetalae</taxon>
        <taxon>asterids</taxon>
        <taxon>lamiids</taxon>
        <taxon>Lamiales</taxon>
        <taxon>Orobanchaceae</taxon>
        <taxon>Orobanchaceae incertae sedis</taxon>
        <taxon>Phtheirospermum</taxon>
    </lineage>
</organism>
<dbReference type="GO" id="GO:0043022">
    <property type="term" value="F:ribosome binding"/>
    <property type="evidence" value="ECO:0007669"/>
    <property type="project" value="TreeGrafter"/>
</dbReference>
<gene>
    <name evidence="5" type="ORF">PHJA_002197400</name>
</gene>
<dbReference type="InterPro" id="IPR027417">
    <property type="entry name" value="P-loop_NTPase"/>
</dbReference>
<dbReference type="FunFam" id="3.30.70.870:FF:000004">
    <property type="entry name" value="Translation factor GUF1, mitochondrial"/>
    <property type="match status" value="1"/>
</dbReference>
<accession>A0A830CWJ7</accession>
<evidence type="ECO:0000256" key="2">
    <source>
        <dbReference type="ARBA" id="ARBA00022801"/>
    </source>
</evidence>
<dbReference type="GO" id="GO:0005525">
    <property type="term" value="F:GTP binding"/>
    <property type="evidence" value="ECO:0007669"/>
    <property type="project" value="UniProtKB-KW"/>
</dbReference>
<dbReference type="OrthoDB" id="1074at2759"/>
<sequence length="458" mass="51236">MSHFREPLGVSLRSKTKINIFISSPLHIRYNLNHSQQPPGKPTRYRRMAESSSSNSSANHPTPTLILPGHISSLPKRSHRTQSSQRSAPRSPPSTSSTRRCSHPTAAISLTSRQLLVCFAGASQTTSHTSRPAQTTKVLNKIDLPGAEPERVCREIEEVAGLDCSDAIYCSAKEGIGINEILTAICQKIPPPQDTTERSLRALIFDSWSLSPNQLQVDQLNAGEVGYISASIRPVADARVGGTITHYSRTAEKSLPGYKEPTPMVFCSLFPVDADQFHELRDALEKLQLNDVFIKFEPETSSAMGFGFRCGFLGLLHMEIVQERLERKYNSSLITTVASVVYRVKRINGDTVECSNPSLLPEPGSRRSIEEPLVKIEMLTPKDYIGALMELAQDRRGDFKEIKFIIENRASLTSYPWLRYPDSETEKQLASTFFPLLFIIRKLVWCSLCRWWGTSLII</sequence>
<keyword evidence="2" id="KW-0378">Hydrolase</keyword>
<name>A0A830CWJ7_9LAMI</name>
<comment type="caution">
    <text evidence="5">The sequence shown here is derived from an EMBL/GenBank/DDBJ whole genome shotgun (WGS) entry which is preliminary data.</text>
</comment>
<proteinExistence type="predicted"/>
<evidence type="ECO:0000256" key="1">
    <source>
        <dbReference type="ARBA" id="ARBA00022741"/>
    </source>
</evidence>
<dbReference type="AlphaFoldDB" id="A0A830CWJ7"/>
<dbReference type="SUPFAM" id="SSF52540">
    <property type="entry name" value="P-loop containing nucleoside triphosphate hydrolases"/>
    <property type="match status" value="1"/>
</dbReference>
<dbReference type="PANTHER" id="PTHR43512:SF4">
    <property type="entry name" value="TRANSLATION FACTOR GUF1 HOMOLOG, CHLOROPLASTIC"/>
    <property type="match status" value="1"/>
</dbReference>
<dbReference type="InterPro" id="IPR035647">
    <property type="entry name" value="EFG_III/V"/>
</dbReference>
<dbReference type="EMBL" id="BMAC01000633">
    <property type="protein sequence ID" value="GFQ00535.1"/>
    <property type="molecule type" value="Genomic_DNA"/>
</dbReference>
<reference evidence="5" key="1">
    <citation type="submission" date="2020-07" db="EMBL/GenBank/DDBJ databases">
        <title>Ethylene signaling mediates host invasion by parasitic plants.</title>
        <authorList>
            <person name="Yoshida S."/>
        </authorList>
    </citation>
    <scope>NUCLEOTIDE SEQUENCE</scope>
    <source>
        <strain evidence="5">Okayama</strain>
    </source>
</reference>
<dbReference type="Gene3D" id="3.30.70.240">
    <property type="match status" value="1"/>
</dbReference>
<feature type="compositionally biased region" description="Low complexity" evidence="4">
    <location>
        <begin position="81"/>
        <end position="102"/>
    </location>
</feature>
<feature type="region of interest" description="Disordered" evidence="4">
    <location>
        <begin position="32"/>
        <end position="102"/>
    </location>
</feature>